<keyword evidence="10" id="KW-0256">Endoplasmic reticulum</keyword>
<dbReference type="EC" id="2.1.1.100" evidence="3 10"/>
<dbReference type="PANTHER" id="PTHR12714:SF9">
    <property type="entry name" value="PROTEIN-S-ISOPRENYLCYSTEINE O-METHYLTRANSFERASE"/>
    <property type="match status" value="1"/>
</dbReference>
<feature type="region of interest" description="Disordered" evidence="11">
    <location>
        <begin position="1"/>
        <end position="48"/>
    </location>
</feature>
<evidence type="ECO:0000256" key="7">
    <source>
        <dbReference type="ARBA" id="ARBA00022692"/>
    </source>
</evidence>
<evidence type="ECO:0000313" key="13">
    <source>
        <dbReference type="Proteomes" id="UP001498771"/>
    </source>
</evidence>
<comment type="caution">
    <text evidence="12">The sequence shown here is derived from an EMBL/GenBank/DDBJ whole genome shotgun (WGS) entry which is preliminary data.</text>
</comment>
<keyword evidence="6 10" id="KW-0949">S-adenosyl-L-methionine</keyword>
<evidence type="ECO:0000256" key="11">
    <source>
        <dbReference type="SAM" id="MobiDB-lite"/>
    </source>
</evidence>
<evidence type="ECO:0000256" key="9">
    <source>
        <dbReference type="ARBA" id="ARBA00023136"/>
    </source>
</evidence>
<proteinExistence type="inferred from homology"/>
<dbReference type="Gene3D" id="1.20.120.1630">
    <property type="match status" value="1"/>
</dbReference>
<sequence>MNSTTHVLQPEDTQTSDELRNRKITTSIPASRISSNTPTTRTSTSNNSSSQRFLYNIVNHAPDEVALHAAILGAVFAVSSIAALAMLFWRDGFWQLPAYISALSAFHFLEYYITARYNPAKVNIDSFLVRNGRSYVFAHVFSLLEATTELYLLPFLKTHYLISLLGLTAILLGQAIRSLAMIHASSNFSHLIVHQREDSHKLVKTGLYSYTRHPSYFGYFLWALGTQVFLLNPVALVGFSIVLWRFFKRRIAYEEILLIQFFGKEYVEYKQTTGTLIPFIP</sequence>
<evidence type="ECO:0000256" key="2">
    <source>
        <dbReference type="ARBA" id="ARBA00009140"/>
    </source>
</evidence>
<evidence type="ECO:0000256" key="5">
    <source>
        <dbReference type="ARBA" id="ARBA00022679"/>
    </source>
</evidence>
<dbReference type="PROSITE" id="PS51564">
    <property type="entry name" value="SAM_ICMT"/>
    <property type="match status" value="1"/>
</dbReference>
<keyword evidence="7 10" id="KW-0812">Transmembrane</keyword>
<dbReference type="EMBL" id="JBBJBU010000011">
    <property type="protein sequence ID" value="KAK7203640.1"/>
    <property type="molecule type" value="Genomic_DNA"/>
</dbReference>
<protein>
    <recommendedName>
        <fullName evidence="3 10">Protein-S-isoprenylcysteine O-methyltransferase</fullName>
        <ecNumber evidence="3 10">2.1.1.100</ecNumber>
    </recommendedName>
</protein>
<keyword evidence="8 10" id="KW-1133">Transmembrane helix</keyword>
<evidence type="ECO:0000256" key="10">
    <source>
        <dbReference type="RuleBase" id="RU362022"/>
    </source>
</evidence>
<dbReference type="Pfam" id="PF04140">
    <property type="entry name" value="ICMT"/>
    <property type="match status" value="1"/>
</dbReference>
<feature type="transmembrane region" description="Helical" evidence="10">
    <location>
        <begin position="65"/>
        <end position="89"/>
    </location>
</feature>
<feature type="transmembrane region" description="Helical" evidence="10">
    <location>
        <begin position="160"/>
        <end position="180"/>
    </location>
</feature>
<dbReference type="InterPro" id="IPR007269">
    <property type="entry name" value="ICMT_MeTrfase"/>
</dbReference>
<evidence type="ECO:0000256" key="1">
    <source>
        <dbReference type="ARBA" id="ARBA00004141"/>
    </source>
</evidence>
<accession>A0ABR1F1B4</accession>
<evidence type="ECO:0000313" key="12">
    <source>
        <dbReference type="EMBL" id="KAK7203640.1"/>
    </source>
</evidence>
<feature type="transmembrane region" description="Helical" evidence="10">
    <location>
        <begin position="219"/>
        <end position="244"/>
    </location>
</feature>
<keyword evidence="9 10" id="KW-0472">Membrane</keyword>
<dbReference type="PANTHER" id="PTHR12714">
    <property type="entry name" value="PROTEIN-S ISOPRENYLCYSTEINE O-METHYLTRANSFERASE"/>
    <property type="match status" value="1"/>
</dbReference>
<feature type="compositionally biased region" description="Low complexity" evidence="11">
    <location>
        <begin position="31"/>
        <end position="48"/>
    </location>
</feature>
<evidence type="ECO:0000256" key="6">
    <source>
        <dbReference type="ARBA" id="ARBA00022691"/>
    </source>
</evidence>
<feature type="compositionally biased region" description="Polar residues" evidence="11">
    <location>
        <begin position="1"/>
        <end position="13"/>
    </location>
</feature>
<reference evidence="12 13" key="1">
    <citation type="submission" date="2024-03" db="EMBL/GenBank/DDBJ databases">
        <title>Genome-scale model development and genomic sequencing of the oleaginous clade Lipomyces.</title>
        <authorList>
            <consortium name="Lawrence Berkeley National Laboratory"/>
            <person name="Czajka J.J."/>
            <person name="Han Y."/>
            <person name="Kim J."/>
            <person name="Mondo S.J."/>
            <person name="Hofstad B.A."/>
            <person name="Robles A."/>
            <person name="Haridas S."/>
            <person name="Riley R."/>
            <person name="LaButti K."/>
            <person name="Pangilinan J."/>
            <person name="Andreopoulos W."/>
            <person name="Lipzen A."/>
            <person name="Yan J."/>
            <person name="Wang M."/>
            <person name="Ng V."/>
            <person name="Grigoriev I.V."/>
            <person name="Spatafora J.W."/>
            <person name="Magnuson J.K."/>
            <person name="Baker S.E."/>
            <person name="Pomraning K.R."/>
        </authorList>
    </citation>
    <scope>NUCLEOTIDE SEQUENCE [LARGE SCALE GENOMIC DNA]</scope>
    <source>
        <strain evidence="12 13">Phaff 52-87</strain>
    </source>
</reference>
<evidence type="ECO:0000256" key="8">
    <source>
        <dbReference type="ARBA" id="ARBA00022989"/>
    </source>
</evidence>
<dbReference type="InterPro" id="IPR025770">
    <property type="entry name" value="PPMT_MeTrfase"/>
</dbReference>
<name>A0ABR1F1B4_9ASCO</name>
<keyword evidence="13" id="KW-1185">Reference proteome</keyword>
<gene>
    <name evidence="12" type="ORF">BZA70DRAFT_282973</name>
</gene>
<dbReference type="RefSeq" id="XP_064766673.1">
    <property type="nucleotide sequence ID" value="XM_064913370.1"/>
</dbReference>
<comment type="subcellular location">
    <subcellularLocation>
        <location evidence="10">Endoplasmic reticulum membrane</location>
        <topology evidence="10">Multi-pass membrane protein</topology>
    </subcellularLocation>
    <subcellularLocation>
        <location evidence="1">Membrane</location>
        <topology evidence="1">Multi-pass membrane protein</topology>
    </subcellularLocation>
</comment>
<dbReference type="GeneID" id="90038882"/>
<dbReference type="Proteomes" id="UP001498771">
    <property type="component" value="Unassembled WGS sequence"/>
</dbReference>
<evidence type="ECO:0000256" key="4">
    <source>
        <dbReference type="ARBA" id="ARBA00022603"/>
    </source>
</evidence>
<keyword evidence="5" id="KW-0808">Transferase</keyword>
<comment type="similarity">
    <text evidence="2 10">Belongs to the class VI-like SAM-binding methyltransferase superfamily. Isoprenylcysteine carboxyl methyltransferase family.</text>
</comment>
<feature type="transmembrane region" description="Helical" evidence="10">
    <location>
        <begin position="96"/>
        <end position="114"/>
    </location>
</feature>
<comment type="catalytic activity">
    <reaction evidence="10">
        <text>[protein]-C-terminal S-[(2E,6E)-farnesyl]-L-cysteine + S-adenosyl-L-methionine = [protein]-C-terminal S-[(2E,6E)-farnesyl]-L-cysteine methyl ester + S-adenosyl-L-homocysteine</text>
        <dbReference type="Rhea" id="RHEA:21672"/>
        <dbReference type="Rhea" id="RHEA-COMP:12125"/>
        <dbReference type="Rhea" id="RHEA-COMP:12126"/>
        <dbReference type="ChEBI" id="CHEBI:57856"/>
        <dbReference type="ChEBI" id="CHEBI:59789"/>
        <dbReference type="ChEBI" id="CHEBI:90510"/>
        <dbReference type="ChEBI" id="CHEBI:90511"/>
        <dbReference type="EC" id="2.1.1.100"/>
    </reaction>
</comment>
<evidence type="ECO:0000256" key="3">
    <source>
        <dbReference type="ARBA" id="ARBA00012151"/>
    </source>
</evidence>
<organism evidence="12 13">
    <name type="scientific">Myxozyma melibiosi</name>
    <dbReference type="NCBI Taxonomy" id="54550"/>
    <lineage>
        <taxon>Eukaryota</taxon>
        <taxon>Fungi</taxon>
        <taxon>Dikarya</taxon>
        <taxon>Ascomycota</taxon>
        <taxon>Saccharomycotina</taxon>
        <taxon>Lipomycetes</taxon>
        <taxon>Lipomycetales</taxon>
        <taxon>Lipomycetaceae</taxon>
        <taxon>Myxozyma</taxon>
    </lineage>
</organism>
<keyword evidence="4 10" id="KW-0489">Methyltransferase</keyword>